<sequence>LSTETHLENGHLAEGSWTPFYVTGDLFSCPADEALAHCISEDCRMGAGIAVLFRRRFGGVSELKEQKKLTGQCAVLKRDRRFVYYLITKKNATQKPTYDGLRQSLEDMRSHCVENGVTRISMPRIGCGLDRLEWSKVSVMLEQVFRHTGISVTVYSLLRKAEATVMRENMR</sequence>
<dbReference type="Ensembl" id="ENSKMAT00000013823.1">
    <property type="protein sequence ID" value="ENSKMAP00000013615.1"/>
    <property type="gene ID" value="ENSKMAG00000010222.1"/>
</dbReference>
<proteinExistence type="predicted"/>
<accession>A0A3Q3AC54</accession>
<dbReference type="OMA" id="QGYQINE"/>
<protein>
    <submittedName>
        <fullName evidence="2">O-acyl-ADP-ribose deacylase 1</fullName>
    </submittedName>
</protein>
<reference evidence="2" key="2">
    <citation type="submission" date="2025-09" db="UniProtKB">
        <authorList>
            <consortium name="Ensembl"/>
        </authorList>
    </citation>
    <scope>IDENTIFICATION</scope>
</reference>
<reference evidence="2" key="1">
    <citation type="submission" date="2025-08" db="UniProtKB">
        <authorList>
            <consortium name="Ensembl"/>
        </authorList>
    </citation>
    <scope>IDENTIFICATION</scope>
</reference>
<dbReference type="InterPro" id="IPR050892">
    <property type="entry name" value="ADP-ribose_metab_enzymes"/>
</dbReference>
<dbReference type="STRING" id="37003.ENSKMAP00000013615"/>
<dbReference type="PANTHER" id="PTHR12521">
    <property type="entry name" value="PROTEIN C6ORF130"/>
    <property type="match status" value="1"/>
</dbReference>
<evidence type="ECO:0000313" key="2">
    <source>
        <dbReference type="Ensembl" id="ENSKMAP00000013615.1"/>
    </source>
</evidence>
<evidence type="ECO:0000313" key="3">
    <source>
        <dbReference type="Proteomes" id="UP000264800"/>
    </source>
</evidence>
<evidence type="ECO:0000259" key="1">
    <source>
        <dbReference type="PROSITE" id="PS51154"/>
    </source>
</evidence>
<dbReference type="InterPro" id="IPR043472">
    <property type="entry name" value="Macro_dom-like"/>
</dbReference>
<dbReference type="PROSITE" id="PS51154">
    <property type="entry name" value="MACRO"/>
    <property type="match status" value="1"/>
</dbReference>
<dbReference type="CDD" id="cd02901">
    <property type="entry name" value="Macro_Poa1p-like"/>
    <property type="match status" value="1"/>
</dbReference>
<dbReference type="InterPro" id="IPR002589">
    <property type="entry name" value="Macro_dom"/>
</dbReference>
<keyword evidence="3" id="KW-1185">Reference proteome</keyword>
<dbReference type="GO" id="GO:0140291">
    <property type="term" value="P:peptidyl-glutamate ADP-deribosylation"/>
    <property type="evidence" value="ECO:0007669"/>
    <property type="project" value="TreeGrafter"/>
</dbReference>
<dbReference type="GeneTree" id="ENSGT00390000006988"/>
<dbReference type="Pfam" id="PF01661">
    <property type="entry name" value="Macro"/>
    <property type="match status" value="1"/>
</dbReference>
<dbReference type="AlphaFoldDB" id="A0A3Q3AC54"/>
<dbReference type="Gene3D" id="3.40.220.10">
    <property type="entry name" value="Leucine Aminopeptidase, subunit E, domain 1"/>
    <property type="match status" value="1"/>
</dbReference>
<name>A0A3Q3AC54_KRYMA</name>
<organism evidence="2 3">
    <name type="scientific">Kryptolebias marmoratus</name>
    <name type="common">Mangrove killifish</name>
    <name type="synonym">Rivulus marmoratus</name>
    <dbReference type="NCBI Taxonomy" id="37003"/>
    <lineage>
        <taxon>Eukaryota</taxon>
        <taxon>Metazoa</taxon>
        <taxon>Chordata</taxon>
        <taxon>Craniata</taxon>
        <taxon>Vertebrata</taxon>
        <taxon>Euteleostomi</taxon>
        <taxon>Actinopterygii</taxon>
        <taxon>Neopterygii</taxon>
        <taxon>Teleostei</taxon>
        <taxon>Neoteleostei</taxon>
        <taxon>Acanthomorphata</taxon>
        <taxon>Ovalentaria</taxon>
        <taxon>Atherinomorphae</taxon>
        <taxon>Cyprinodontiformes</taxon>
        <taxon>Rivulidae</taxon>
        <taxon>Kryptolebias</taxon>
    </lineage>
</organism>
<dbReference type="Proteomes" id="UP000264800">
    <property type="component" value="Unplaced"/>
</dbReference>
<dbReference type="PANTHER" id="PTHR12521:SF0">
    <property type="entry name" value="ADP-RIBOSE GLYCOHYDROLASE OARD1"/>
    <property type="match status" value="1"/>
</dbReference>
<dbReference type="SUPFAM" id="SSF52949">
    <property type="entry name" value="Macro domain-like"/>
    <property type="match status" value="1"/>
</dbReference>
<feature type="domain" description="Macro" evidence="1">
    <location>
        <begin position="1"/>
        <end position="171"/>
    </location>
</feature>